<sequence>MNLLMKVKPLVVNPELAARIGLNEAIVLQQICYWLEETESGVERDGVRWVYNTHEQWCEQFPFWSLDTVKRTLNSLKKQELIRSEQLNKSRHDRTNFYSINFENPILSDECNLPSSSSAKTNNREMQNAPVEDGKLPPSNRCNLPSSMGGKLPSSLTENTTENTTEITGKDSCQVSAKPDDEVDFLSSYPEAAIYSAKKRQWGTAEDLRCAKWIWSRITDLYEKAAETDGEISKPKEPNWVDWANEIRLMCTRDGRNHRQICELFGRAQRDAFWCRNVLSPSKLREKWDELSLKLSPAVGPRDVNQTANVDYTIPDGWRGA</sequence>
<gene>
    <name evidence="2" type="ORF">Q3404_06815</name>
</gene>
<keyword evidence="3" id="KW-1185">Reference proteome</keyword>
<feature type="region of interest" description="Disordered" evidence="1">
    <location>
        <begin position="111"/>
        <end position="138"/>
    </location>
</feature>
<name>A0ABT8XS56_9GAMM</name>
<dbReference type="RefSeq" id="WP_208725174.1">
    <property type="nucleotide sequence ID" value="NZ_CP024636.1"/>
</dbReference>
<proteinExistence type="predicted"/>
<reference evidence="2" key="1">
    <citation type="submission" date="2023-07" db="EMBL/GenBank/DDBJ databases">
        <title>The extreme plant-growth-promoting properties of Pantoea phytobeneficialis PF55 revealed by functional and genomic analysis.</title>
        <authorList>
            <person name="Nascimento F.X."/>
            <person name="Marcio R.J."/>
        </authorList>
    </citation>
    <scope>NUCLEOTIDE SEQUENCE</scope>
    <source>
        <strain evidence="2">PF55</strain>
    </source>
</reference>
<feature type="compositionally biased region" description="Polar residues" evidence="1">
    <location>
        <begin position="113"/>
        <end position="126"/>
    </location>
</feature>
<comment type="caution">
    <text evidence="2">The sequence shown here is derived from an EMBL/GenBank/DDBJ whole genome shotgun (WGS) entry which is preliminary data.</text>
</comment>
<dbReference type="EMBL" id="JAUOOM010000005">
    <property type="protein sequence ID" value="MDO6406283.1"/>
    <property type="molecule type" value="Genomic_DNA"/>
</dbReference>
<accession>A0ABT8XS56</accession>
<evidence type="ECO:0000256" key="1">
    <source>
        <dbReference type="SAM" id="MobiDB-lite"/>
    </source>
</evidence>
<dbReference type="Proteomes" id="UP001171299">
    <property type="component" value="Unassembled WGS sequence"/>
</dbReference>
<evidence type="ECO:0000313" key="2">
    <source>
        <dbReference type="EMBL" id="MDO6406283.1"/>
    </source>
</evidence>
<evidence type="ECO:0008006" key="4">
    <source>
        <dbReference type="Google" id="ProtNLM"/>
    </source>
</evidence>
<protein>
    <recommendedName>
        <fullName evidence="4">Replication protein</fullName>
    </recommendedName>
</protein>
<evidence type="ECO:0000313" key="3">
    <source>
        <dbReference type="Proteomes" id="UP001171299"/>
    </source>
</evidence>
<organism evidence="2 3">
    <name type="scientific">Pantoea phytobeneficialis</name>
    <dbReference type="NCBI Taxonomy" id="2052056"/>
    <lineage>
        <taxon>Bacteria</taxon>
        <taxon>Pseudomonadati</taxon>
        <taxon>Pseudomonadota</taxon>
        <taxon>Gammaproteobacteria</taxon>
        <taxon>Enterobacterales</taxon>
        <taxon>Erwiniaceae</taxon>
        <taxon>Pantoea</taxon>
    </lineage>
</organism>